<name>A0A2K8TAN0_9NOSO</name>
<sequence length="70" mass="7887">MTESRLNIRISPEKKDAFYQKVKEEGKNATDVLLDLIEQYLGNKAESGDIVELKHRVAKLEELVLGETAA</sequence>
<keyword evidence="2" id="KW-1185">Reference proteome</keyword>
<dbReference type="Gene3D" id="1.10.1220.10">
    <property type="entry name" value="Met repressor-like"/>
    <property type="match status" value="1"/>
</dbReference>
<dbReference type="EMBL" id="CP024793">
    <property type="protein sequence ID" value="AUB44135.1"/>
    <property type="molecule type" value="Genomic_DNA"/>
</dbReference>
<proteinExistence type="predicted"/>
<protein>
    <submittedName>
        <fullName evidence="1">Arc-type ribbon-helix-helix</fullName>
    </submittedName>
</protein>
<dbReference type="AlphaFoldDB" id="A0A2K8TAN0"/>
<geneLocation type="plasmid" evidence="2">
    <name>pnfsy08</name>
</geneLocation>
<dbReference type="InterPro" id="IPR013321">
    <property type="entry name" value="Arc_rbn_hlx_hlx"/>
</dbReference>
<evidence type="ECO:0000313" key="2">
    <source>
        <dbReference type="Proteomes" id="UP000232003"/>
    </source>
</evidence>
<reference evidence="1 2" key="1">
    <citation type="submission" date="2017-11" db="EMBL/GenBank/DDBJ databases">
        <title>Complete genome of a free-living desiccation-tolerant cyanobacterium and its photosynthetic adaptation to extreme terrestrial habitat.</title>
        <authorList>
            <person name="Shang J."/>
        </authorList>
    </citation>
    <scope>NUCLEOTIDE SEQUENCE [LARGE SCALE GENOMIC DNA]</scope>
    <source>
        <strain evidence="1 2">CCNUN1</strain>
        <plasmid evidence="2">pnfsy08</plasmid>
    </source>
</reference>
<accession>A0A2K8TAN0</accession>
<dbReference type="OrthoDB" id="515796at2"/>
<dbReference type="RefSeq" id="WP_100903988.1">
    <property type="nucleotide sequence ID" value="NZ_CAWNNC010000009.1"/>
</dbReference>
<dbReference type="KEGG" id="nfl:COO91_10355"/>
<dbReference type="Proteomes" id="UP000232003">
    <property type="component" value="Plasmid pNFSY08"/>
</dbReference>
<organism evidence="1 2">
    <name type="scientific">Nostoc flagelliforme CCNUN1</name>
    <dbReference type="NCBI Taxonomy" id="2038116"/>
    <lineage>
        <taxon>Bacteria</taxon>
        <taxon>Bacillati</taxon>
        <taxon>Cyanobacteriota</taxon>
        <taxon>Cyanophyceae</taxon>
        <taxon>Nostocales</taxon>
        <taxon>Nostocaceae</taxon>
        <taxon>Nostoc</taxon>
    </lineage>
</organism>
<keyword evidence="1" id="KW-0614">Plasmid</keyword>
<evidence type="ECO:0000313" key="1">
    <source>
        <dbReference type="EMBL" id="AUB44135.1"/>
    </source>
</evidence>
<dbReference type="GO" id="GO:0006355">
    <property type="term" value="P:regulation of DNA-templated transcription"/>
    <property type="evidence" value="ECO:0007669"/>
    <property type="project" value="InterPro"/>
</dbReference>
<gene>
    <name evidence="1" type="ORF">COO91_10355</name>
</gene>